<dbReference type="Proteomes" id="UP000027222">
    <property type="component" value="Unassembled WGS sequence"/>
</dbReference>
<dbReference type="STRING" id="685588.A0A067SVA2"/>
<dbReference type="PANTHER" id="PTHR14614">
    <property type="entry name" value="HEPATOCELLULAR CARCINOMA-ASSOCIATED ANTIGEN"/>
    <property type="match status" value="1"/>
</dbReference>
<gene>
    <name evidence="5" type="ORF">GALMADRAFT_254739</name>
</gene>
<dbReference type="AlphaFoldDB" id="A0A067SVA2"/>
<evidence type="ECO:0008006" key="7">
    <source>
        <dbReference type="Google" id="ProtNLM"/>
    </source>
</evidence>
<keyword evidence="2" id="KW-0489">Methyltransferase</keyword>
<sequence length="254" mass="28580">MITSTWKAYSQPPTPEPTFSTYIREEKGDDWKDIKIRLVGSHPLWAHYLWNAALALASYLDANPDTYKDRFVLELGAGGGLPSIVTAKNGAQKVVVTDYPDASLVDNIDYNVSSNLDEGEVGHVDVQGYIWGRPVDPLLNGLPPSANPKKFHLIILSDLIFNHSQHDALLKTCELSLAIAGPESPEIEPHVLVFYTHHRPHLAHRDMEFFSTAKDRGWVCEEIVTRMFPAMFPEDPGEESIRSTVHGWKLKRRI</sequence>
<reference evidence="6" key="1">
    <citation type="journal article" date="2014" name="Proc. Natl. Acad. Sci. U.S.A.">
        <title>Extensive sampling of basidiomycete genomes demonstrates inadequacy of the white-rot/brown-rot paradigm for wood decay fungi.</title>
        <authorList>
            <person name="Riley R."/>
            <person name="Salamov A.A."/>
            <person name="Brown D.W."/>
            <person name="Nagy L.G."/>
            <person name="Floudas D."/>
            <person name="Held B.W."/>
            <person name="Levasseur A."/>
            <person name="Lombard V."/>
            <person name="Morin E."/>
            <person name="Otillar R."/>
            <person name="Lindquist E.A."/>
            <person name="Sun H."/>
            <person name="LaButti K.M."/>
            <person name="Schmutz J."/>
            <person name="Jabbour D."/>
            <person name="Luo H."/>
            <person name="Baker S.E."/>
            <person name="Pisabarro A.G."/>
            <person name="Walton J.D."/>
            <person name="Blanchette R.A."/>
            <person name="Henrissat B."/>
            <person name="Martin F."/>
            <person name="Cullen D."/>
            <person name="Hibbett D.S."/>
            <person name="Grigoriev I.V."/>
        </authorList>
    </citation>
    <scope>NUCLEOTIDE SEQUENCE [LARGE SCALE GENOMIC DNA]</scope>
    <source>
        <strain evidence="6">CBS 339.88</strain>
    </source>
</reference>
<dbReference type="Gene3D" id="3.40.50.150">
    <property type="entry name" value="Vaccinia Virus protein VP39"/>
    <property type="match status" value="1"/>
</dbReference>
<evidence type="ECO:0000256" key="2">
    <source>
        <dbReference type="ARBA" id="ARBA00022603"/>
    </source>
</evidence>
<dbReference type="InterPro" id="IPR019410">
    <property type="entry name" value="Methyltransf_16"/>
</dbReference>
<dbReference type="GO" id="GO:0032259">
    <property type="term" value="P:methylation"/>
    <property type="evidence" value="ECO:0007669"/>
    <property type="project" value="UniProtKB-KW"/>
</dbReference>
<evidence type="ECO:0000256" key="3">
    <source>
        <dbReference type="ARBA" id="ARBA00022679"/>
    </source>
</evidence>
<evidence type="ECO:0000313" key="5">
    <source>
        <dbReference type="EMBL" id="KDR70708.1"/>
    </source>
</evidence>
<keyword evidence="6" id="KW-1185">Reference proteome</keyword>
<dbReference type="InterPro" id="IPR025784">
    <property type="entry name" value="EFM7"/>
</dbReference>
<dbReference type="GO" id="GO:0005737">
    <property type="term" value="C:cytoplasm"/>
    <property type="evidence" value="ECO:0007669"/>
    <property type="project" value="TreeGrafter"/>
</dbReference>
<dbReference type="Pfam" id="PF10294">
    <property type="entry name" value="Methyltransf_16"/>
    <property type="match status" value="1"/>
</dbReference>
<keyword evidence="1" id="KW-0963">Cytoplasm</keyword>
<dbReference type="EMBL" id="KL142396">
    <property type="protein sequence ID" value="KDR70708.1"/>
    <property type="molecule type" value="Genomic_DNA"/>
</dbReference>
<evidence type="ECO:0000313" key="6">
    <source>
        <dbReference type="Proteomes" id="UP000027222"/>
    </source>
</evidence>
<evidence type="ECO:0000256" key="4">
    <source>
        <dbReference type="ARBA" id="ARBA00022691"/>
    </source>
</evidence>
<keyword evidence="3" id="KW-0808">Transferase</keyword>
<evidence type="ECO:0000256" key="1">
    <source>
        <dbReference type="ARBA" id="ARBA00022490"/>
    </source>
</evidence>
<dbReference type="InterPro" id="IPR029063">
    <property type="entry name" value="SAM-dependent_MTases_sf"/>
</dbReference>
<dbReference type="PANTHER" id="PTHR14614:SF10">
    <property type="entry name" value="PROTEIN N-TERMINAL AND LYSINE N-METHYLTRANSFERASE EFM7"/>
    <property type="match status" value="1"/>
</dbReference>
<dbReference type="HOGENOM" id="CLU_032409_0_0_1"/>
<dbReference type="SUPFAM" id="SSF53335">
    <property type="entry name" value="S-adenosyl-L-methionine-dependent methyltransferases"/>
    <property type="match status" value="1"/>
</dbReference>
<organism evidence="5 6">
    <name type="scientific">Galerina marginata (strain CBS 339.88)</name>
    <dbReference type="NCBI Taxonomy" id="685588"/>
    <lineage>
        <taxon>Eukaryota</taxon>
        <taxon>Fungi</taxon>
        <taxon>Dikarya</taxon>
        <taxon>Basidiomycota</taxon>
        <taxon>Agaricomycotina</taxon>
        <taxon>Agaricomycetes</taxon>
        <taxon>Agaricomycetidae</taxon>
        <taxon>Agaricales</taxon>
        <taxon>Agaricineae</taxon>
        <taxon>Strophariaceae</taxon>
        <taxon>Galerina</taxon>
    </lineage>
</organism>
<dbReference type="OrthoDB" id="46564at2759"/>
<dbReference type="PROSITE" id="PS51560">
    <property type="entry name" value="SAM_MT_NNT1"/>
    <property type="match status" value="1"/>
</dbReference>
<dbReference type="GO" id="GO:0008757">
    <property type="term" value="F:S-adenosylmethionine-dependent methyltransferase activity"/>
    <property type="evidence" value="ECO:0007669"/>
    <property type="project" value="UniProtKB-ARBA"/>
</dbReference>
<keyword evidence="4" id="KW-0949">S-adenosyl-L-methionine</keyword>
<proteinExistence type="predicted"/>
<name>A0A067SVA2_GALM3</name>
<accession>A0A067SVA2</accession>
<protein>
    <recommendedName>
        <fullName evidence="7">Elongation factor methyltransferase 7</fullName>
    </recommendedName>
</protein>